<name>A0A9Q0T6U3_SALVM</name>
<organism evidence="1 2">
    <name type="scientific">Salix viminalis</name>
    <name type="common">Common osier</name>
    <name type="synonym">Basket willow</name>
    <dbReference type="NCBI Taxonomy" id="40686"/>
    <lineage>
        <taxon>Eukaryota</taxon>
        <taxon>Viridiplantae</taxon>
        <taxon>Streptophyta</taxon>
        <taxon>Embryophyta</taxon>
        <taxon>Tracheophyta</taxon>
        <taxon>Spermatophyta</taxon>
        <taxon>Magnoliopsida</taxon>
        <taxon>eudicotyledons</taxon>
        <taxon>Gunneridae</taxon>
        <taxon>Pentapetalae</taxon>
        <taxon>rosids</taxon>
        <taxon>fabids</taxon>
        <taxon>Malpighiales</taxon>
        <taxon>Salicaceae</taxon>
        <taxon>Saliceae</taxon>
        <taxon>Salix</taxon>
    </lineage>
</organism>
<accession>A0A9Q0T6U3</accession>
<reference evidence="1" key="2">
    <citation type="journal article" date="2023" name="Int. J. Mol. Sci.">
        <title>De Novo Assembly and Annotation of 11 Diverse Shrub Willow (Salix) Genomes Reveals Novel Gene Organization in Sex-Linked Regions.</title>
        <authorList>
            <person name="Hyden B."/>
            <person name="Feng K."/>
            <person name="Yates T.B."/>
            <person name="Jawdy S."/>
            <person name="Cereghino C."/>
            <person name="Smart L.B."/>
            <person name="Muchero W."/>
        </authorList>
    </citation>
    <scope>NUCLEOTIDE SEQUENCE [LARGE SCALE GENOMIC DNA]</scope>
    <source>
        <tissue evidence="1">Shoot tip</tissue>
    </source>
</reference>
<evidence type="ECO:0000313" key="1">
    <source>
        <dbReference type="EMBL" id="KAJ6702873.1"/>
    </source>
</evidence>
<dbReference type="OrthoDB" id="3176171at2759"/>
<protein>
    <recommendedName>
        <fullName evidence="3">Kinesin motor domain-containing protein</fullName>
    </recommendedName>
</protein>
<gene>
    <name evidence="1" type="ORF">OIU85_028896</name>
</gene>
<keyword evidence="2" id="KW-1185">Reference proteome</keyword>
<proteinExistence type="predicted"/>
<dbReference type="Gene3D" id="2.40.40.20">
    <property type="match status" value="1"/>
</dbReference>
<sequence>MNRMKEMLKKLLNQDRWKKTGLKSGKKKDYSTITLEQKKSPSHLVVDKAINDDNSVSDPLRFFGGAITSSRLLSAAREENPNATVFGYGDPGSEKTYTMQGTNLLPRPGIEIKAYPIYMSENRKEDSKANDGL</sequence>
<evidence type="ECO:0000313" key="2">
    <source>
        <dbReference type="Proteomes" id="UP001151529"/>
    </source>
</evidence>
<dbReference type="SUPFAM" id="SSF52540">
    <property type="entry name" value="P-loop containing nucleoside triphosphate hydrolases"/>
    <property type="match status" value="1"/>
</dbReference>
<dbReference type="AlphaFoldDB" id="A0A9Q0T6U3"/>
<dbReference type="EMBL" id="JAPFFL010000009">
    <property type="protein sequence ID" value="KAJ6702873.1"/>
    <property type="molecule type" value="Genomic_DNA"/>
</dbReference>
<reference evidence="1" key="1">
    <citation type="submission" date="2022-11" db="EMBL/GenBank/DDBJ databases">
        <authorList>
            <person name="Hyden B.L."/>
            <person name="Feng K."/>
            <person name="Yates T."/>
            <person name="Jawdy S."/>
            <person name="Smart L.B."/>
            <person name="Muchero W."/>
        </authorList>
    </citation>
    <scope>NUCLEOTIDE SEQUENCE</scope>
    <source>
        <tissue evidence="1">Shoot tip</tissue>
    </source>
</reference>
<evidence type="ECO:0008006" key="3">
    <source>
        <dbReference type="Google" id="ProtNLM"/>
    </source>
</evidence>
<comment type="caution">
    <text evidence="1">The sequence shown here is derived from an EMBL/GenBank/DDBJ whole genome shotgun (WGS) entry which is preliminary data.</text>
</comment>
<dbReference type="InterPro" id="IPR027417">
    <property type="entry name" value="P-loop_NTPase"/>
</dbReference>
<dbReference type="Proteomes" id="UP001151529">
    <property type="component" value="Chromosome 3"/>
</dbReference>